<evidence type="ECO:0000313" key="2">
    <source>
        <dbReference type="Proteomes" id="UP000649617"/>
    </source>
</evidence>
<accession>A0A812TA66</accession>
<dbReference type="EMBL" id="CAJNIZ010029646">
    <property type="protein sequence ID" value="CAE7517628.1"/>
    <property type="molecule type" value="Genomic_DNA"/>
</dbReference>
<keyword evidence="2" id="KW-1185">Reference proteome</keyword>
<dbReference type="AlphaFoldDB" id="A0A812TA66"/>
<sequence length="84" mass="9095">ATPPPPIVGGWTPPRDPTDEDLQVWTKVVTSVNTDLASKGTPATVSSQVVAGIKYKFMFEDGSKVIVLSVPWMKTLEVLEVDEP</sequence>
<dbReference type="PROSITE" id="PS00287">
    <property type="entry name" value="CYSTATIN"/>
    <property type="match status" value="1"/>
</dbReference>
<protein>
    <recommendedName>
        <fullName evidence="3">Cystatin domain-containing protein</fullName>
    </recommendedName>
</protein>
<dbReference type="Proteomes" id="UP000649617">
    <property type="component" value="Unassembled WGS sequence"/>
</dbReference>
<comment type="caution">
    <text evidence="1">The sequence shown here is derived from an EMBL/GenBank/DDBJ whole genome shotgun (WGS) entry which is preliminary data.</text>
</comment>
<evidence type="ECO:0008006" key="3">
    <source>
        <dbReference type="Google" id="ProtNLM"/>
    </source>
</evidence>
<dbReference type="InterPro" id="IPR018073">
    <property type="entry name" value="Prot_inh_cystat_CS"/>
</dbReference>
<reference evidence="1" key="1">
    <citation type="submission" date="2021-02" db="EMBL/GenBank/DDBJ databases">
        <authorList>
            <person name="Dougan E. K."/>
            <person name="Rhodes N."/>
            <person name="Thang M."/>
            <person name="Chan C."/>
        </authorList>
    </citation>
    <scope>NUCLEOTIDE SEQUENCE</scope>
</reference>
<feature type="non-terminal residue" evidence="1">
    <location>
        <position position="1"/>
    </location>
</feature>
<name>A0A812TA66_SYMPI</name>
<gene>
    <name evidence="1" type="ORF">SPIL2461_LOCUS13523</name>
</gene>
<dbReference type="Gene3D" id="3.10.450.10">
    <property type="match status" value="1"/>
</dbReference>
<proteinExistence type="predicted"/>
<evidence type="ECO:0000313" key="1">
    <source>
        <dbReference type="EMBL" id="CAE7517628.1"/>
    </source>
</evidence>
<dbReference type="InterPro" id="IPR046350">
    <property type="entry name" value="Cystatin_sf"/>
</dbReference>
<dbReference type="OrthoDB" id="10392469at2759"/>
<organism evidence="1 2">
    <name type="scientific">Symbiodinium pilosum</name>
    <name type="common">Dinoflagellate</name>
    <dbReference type="NCBI Taxonomy" id="2952"/>
    <lineage>
        <taxon>Eukaryota</taxon>
        <taxon>Sar</taxon>
        <taxon>Alveolata</taxon>
        <taxon>Dinophyceae</taxon>
        <taxon>Suessiales</taxon>
        <taxon>Symbiodiniaceae</taxon>
        <taxon>Symbiodinium</taxon>
    </lineage>
</organism>
<dbReference type="SUPFAM" id="SSF54403">
    <property type="entry name" value="Cystatin/monellin"/>
    <property type="match status" value="1"/>
</dbReference>